<protein>
    <submittedName>
        <fullName evidence="2">Uncharacterized protein</fullName>
    </submittedName>
</protein>
<evidence type="ECO:0000313" key="2">
    <source>
        <dbReference type="EMBL" id="CAB4214267.1"/>
    </source>
</evidence>
<reference evidence="2" key="1">
    <citation type="submission" date="2020-05" db="EMBL/GenBank/DDBJ databases">
        <authorList>
            <person name="Chiriac C."/>
            <person name="Salcher M."/>
            <person name="Ghai R."/>
            <person name="Kavagutti S V."/>
        </authorList>
    </citation>
    <scope>NUCLEOTIDE SEQUENCE</scope>
</reference>
<sequence length="113" mass="13084">MNNVWVVNKTDKELTSQWHGKPYSFPPSKPVEVLYDVAQNLFGYRLDDKFEFVVRFGWTKDSNDLPQAYERLSKFEITEQRPKDYRATSPAVDQFPVPVLDKLERGKGTQAAA</sequence>
<organism evidence="2">
    <name type="scientific">uncultured Caudovirales phage</name>
    <dbReference type="NCBI Taxonomy" id="2100421"/>
    <lineage>
        <taxon>Viruses</taxon>
        <taxon>Duplodnaviria</taxon>
        <taxon>Heunggongvirae</taxon>
        <taxon>Uroviricota</taxon>
        <taxon>Caudoviricetes</taxon>
        <taxon>Peduoviridae</taxon>
        <taxon>Maltschvirus</taxon>
        <taxon>Maltschvirus maltsch</taxon>
    </lineage>
</organism>
<proteinExistence type="predicted"/>
<accession>A0A6J5SIP8</accession>
<name>A0A6J5SIP8_9CAUD</name>
<gene>
    <name evidence="2" type="ORF">UFOVP1465_31</name>
    <name evidence="1" type="ORF">UFOVP937_14</name>
</gene>
<evidence type="ECO:0000313" key="1">
    <source>
        <dbReference type="EMBL" id="CAB4172515.1"/>
    </source>
</evidence>
<dbReference type="EMBL" id="LR796884">
    <property type="protein sequence ID" value="CAB4172515.1"/>
    <property type="molecule type" value="Genomic_DNA"/>
</dbReference>
<dbReference type="EMBL" id="LR797408">
    <property type="protein sequence ID" value="CAB4214267.1"/>
    <property type="molecule type" value="Genomic_DNA"/>
</dbReference>